<evidence type="ECO:0000256" key="4">
    <source>
        <dbReference type="ARBA" id="ARBA00022643"/>
    </source>
</evidence>
<dbReference type="PANTHER" id="PTHR23026">
    <property type="entry name" value="NADPH NITROREDUCTASE"/>
    <property type="match status" value="1"/>
</dbReference>
<dbReference type="InterPro" id="IPR050627">
    <property type="entry name" value="Nitroreductase/BluB"/>
</dbReference>
<evidence type="ECO:0000256" key="2">
    <source>
        <dbReference type="ARBA" id="ARBA00007118"/>
    </source>
</evidence>
<evidence type="ECO:0000256" key="7">
    <source>
        <dbReference type="ARBA" id="ARBA00023027"/>
    </source>
</evidence>
<evidence type="ECO:0000259" key="8">
    <source>
        <dbReference type="Pfam" id="PF00881"/>
    </source>
</evidence>
<keyword evidence="4" id="KW-0288">FMN</keyword>
<keyword evidence="5" id="KW-0521">NADP</keyword>
<dbReference type="Gene3D" id="3.40.109.10">
    <property type="entry name" value="NADH Oxidase"/>
    <property type="match status" value="1"/>
</dbReference>
<proteinExistence type="inferred from homology"/>
<organism evidence="9 10">
    <name type="scientific">Holzapfeliella floricola DSM 23037 = JCM 16512</name>
    <dbReference type="NCBI Taxonomy" id="1423744"/>
    <lineage>
        <taxon>Bacteria</taxon>
        <taxon>Bacillati</taxon>
        <taxon>Bacillota</taxon>
        <taxon>Bacilli</taxon>
        <taxon>Lactobacillales</taxon>
        <taxon>Lactobacillaceae</taxon>
        <taxon>Holzapfeliella</taxon>
    </lineage>
</organism>
<dbReference type="InterPro" id="IPR000415">
    <property type="entry name" value="Nitroreductase-like"/>
</dbReference>
<comment type="similarity">
    <text evidence="2">Belongs to the nitroreductase family.</text>
</comment>
<keyword evidence="3" id="KW-0285">Flavoprotein</keyword>
<dbReference type="GO" id="GO:0005829">
    <property type="term" value="C:cytosol"/>
    <property type="evidence" value="ECO:0007669"/>
    <property type="project" value="TreeGrafter"/>
</dbReference>
<name>A0A0R2DVW5_9LACO</name>
<evidence type="ECO:0000313" key="10">
    <source>
        <dbReference type="Proteomes" id="UP000051378"/>
    </source>
</evidence>
<keyword evidence="10" id="KW-1185">Reference proteome</keyword>
<dbReference type="InterPro" id="IPR033878">
    <property type="entry name" value="NfsB-like"/>
</dbReference>
<evidence type="ECO:0000256" key="6">
    <source>
        <dbReference type="ARBA" id="ARBA00023002"/>
    </source>
</evidence>
<comment type="cofactor">
    <cofactor evidence="1">
        <name>FMN</name>
        <dbReference type="ChEBI" id="CHEBI:58210"/>
    </cofactor>
</comment>
<dbReference type="AlphaFoldDB" id="A0A0R2DVW5"/>
<protein>
    <submittedName>
        <fullName evidence="9">NADPH-flavin oxidoreductase</fullName>
    </submittedName>
</protein>
<evidence type="ECO:0000256" key="5">
    <source>
        <dbReference type="ARBA" id="ARBA00022857"/>
    </source>
</evidence>
<dbReference type="GO" id="GO:0046857">
    <property type="term" value="F:oxidoreductase activity, acting on other nitrogenous compounds as donors, with NAD or NADP as acceptor"/>
    <property type="evidence" value="ECO:0007669"/>
    <property type="project" value="TreeGrafter"/>
</dbReference>
<dbReference type="CDD" id="cd02149">
    <property type="entry name" value="NfsB-like"/>
    <property type="match status" value="1"/>
</dbReference>
<dbReference type="Pfam" id="PF00881">
    <property type="entry name" value="Nitroreductase"/>
    <property type="match status" value="1"/>
</dbReference>
<evidence type="ECO:0000256" key="1">
    <source>
        <dbReference type="ARBA" id="ARBA00001917"/>
    </source>
</evidence>
<keyword evidence="6" id="KW-0560">Oxidoreductase</keyword>
<dbReference type="GO" id="GO:0046256">
    <property type="term" value="P:2,4,6-trinitrotoluene catabolic process"/>
    <property type="evidence" value="ECO:0007669"/>
    <property type="project" value="TreeGrafter"/>
</dbReference>
<feature type="domain" description="Nitroreductase" evidence="8">
    <location>
        <begin position="13"/>
        <end position="177"/>
    </location>
</feature>
<reference evidence="9 10" key="1">
    <citation type="journal article" date="2015" name="Genome Announc.">
        <title>Expanding the biotechnology potential of lactobacilli through comparative genomics of 213 strains and associated genera.</title>
        <authorList>
            <person name="Sun Z."/>
            <person name="Harris H.M."/>
            <person name="McCann A."/>
            <person name="Guo C."/>
            <person name="Argimon S."/>
            <person name="Zhang W."/>
            <person name="Yang X."/>
            <person name="Jeffery I.B."/>
            <person name="Cooney J.C."/>
            <person name="Kagawa T.F."/>
            <person name="Liu W."/>
            <person name="Song Y."/>
            <person name="Salvetti E."/>
            <person name="Wrobel A."/>
            <person name="Rasinkangas P."/>
            <person name="Parkhill J."/>
            <person name="Rea M.C."/>
            <person name="O'Sullivan O."/>
            <person name="Ritari J."/>
            <person name="Douillard F.P."/>
            <person name="Paul Ross R."/>
            <person name="Yang R."/>
            <person name="Briner A.E."/>
            <person name="Felis G.E."/>
            <person name="de Vos W.M."/>
            <person name="Barrangou R."/>
            <person name="Klaenhammer T.R."/>
            <person name="Caufield P.W."/>
            <person name="Cui Y."/>
            <person name="Zhang H."/>
            <person name="O'Toole P.W."/>
        </authorList>
    </citation>
    <scope>NUCLEOTIDE SEQUENCE [LARGE SCALE GENOMIC DNA]</scope>
    <source>
        <strain evidence="9 10">DSM 23037</strain>
    </source>
</reference>
<comment type="caution">
    <text evidence="9">The sequence shown here is derived from an EMBL/GenBank/DDBJ whole genome shotgun (WGS) entry which is preliminary data.</text>
</comment>
<dbReference type="PATRIC" id="fig|1423744.4.peg.1149"/>
<dbReference type="RefSeq" id="WP_056974086.1">
    <property type="nucleotide sequence ID" value="NZ_AYZL01000006.1"/>
</dbReference>
<evidence type="ECO:0000313" key="9">
    <source>
        <dbReference type="EMBL" id="KRN04764.1"/>
    </source>
</evidence>
<accession>A0A0R2DVW5</accession>
<dbReference type="EMBL" id="AYZL01000006">
    <property type="protein sequence ID" value="KRN04764.1"/>
    <property type="molecule type" value="Genomic_DNA"/>
</dbReference>
<dbReference type="PANTHER" id="PTHR23026:SF125">
    <property type="entry name" value="OXYGEN-INSENSITIVE NAD(P)H NITROREDUCTASE"/>
    <property type="match status" value="1"/>
</dbReference>
<gene>
    <name evidence="9" type="ORF">FC86_GL001120</name>
</gene>
<evidence type="ECO:0000256" key="3">
    <source>
        <dbReference type="ARBA" id="ARBA00022630"/>
    </source>
</evidence>
<keyword evidence="7" id="KW-0520">NAD</keyword>
<dbReference type="OrthoDB" id="9809288at2"/>
<dbReference type="STRING" id="1423744.FC86_GL001120"/>
<sequence length="218" mass="24948">MTKNQQILNVMNRRYATKSFDSNKKISDSDWETIVEAGRLSPSSLGFSPWKILLIKNDTVKEDLKDVAWGANPSLTGASHFVIFLARKDVTPTSDYIKHFTETVSKRTYDPESPFLKRVASFQRNDFKLDNAHDLYHWAAKQTYITLANMMTTAAFLDIDSCPIEGFDIDKVEDYLSQKGILDREKFGVSLMAGFGYRNEEITPKKRLPLSEIYDIID</sequence>
<dbReference type="InterPro" id="IPR029479">
    <property type="entry name" value="Nitroreductase"/>
</dbReference>
<dbReference type="SUPFAM" id="SSF55469">
    <property type="entry name" value="FMN-dependent nitroreductase-like"/>
    <property type="match status" value="1"/>
</dbReference>
<dbReference type="Proteomes" id="UP000051378">
    <property type="component" value="Unassembled WGS sequence"/>
</dbReference>